<feature type="compositionally biased region" description="Basic and acidic residues" evidence="3">
    <location>
        <begin position="229"/>
        <end position="240"/>
    </location>
</feature>
<dbReference type="AlphaFoldDB" id="A0A9D4PLI8"/>
<protein>
    <recommendedName>
        <fullName evidence="4">CCHC-type domain-containing protein</fullName>
    </recommendedName>
</protein>
<accession>A0A9D4PLI8</accession>
<feature type="domain" description="CCHC-type" evidence="4">
    <location>
        <begin position="166"/>
        <end position="181"/>
    </location>
</feature>
<sequence length="825" mass="90147">MMQPSQPASAPKRSAKRMADSQMDADGLSASETPASKRECPPPAASASPGSESKYKVVVKPPDVDRLTELRTLPATADSTVQVQAYLSSGSDLRGYVVSGVDPGESRESLVDAFTCSTHKVVTARYMGRGRTCLVTFQGPRMPPSRITYYGCILQFHVYKPGVAHCYRCFRTGHMRASCPQSTDASMESAETPTYKCGLCQTDDHDITSKDYPVKQKAIKARRQRRGRERSATQEERDADIPTSNRTVLKRGKKRAQQATSTPELTDTTADDLVKLDQQIAQLQMEVKRLTQRRRVTTSQADPGGAPPLCGPATTRAVKCVAGQPPTATMTAPSKGKRHHCVLQWNCRGLANKGGEIRHRLALGKLPAWCLLLQETNSLPRVPGFTGYASPTIPDRRCTNALGPPGKAAVYVATSYPQTQVPLLSWCNEWQEVVAVLVRLPRTDVIVVSVYVRPYSGSAPRLRIASLAHLRRTHPGCPVLVGGDFSAPHQSWGYPTSSARGSIVLDTFTDAHFVLLNATATSTQPDCWGSDHHPLIIGLAANSQRRLRRRCYITDWDLFRKELDALIAAPSSDPLQVLSTAVQAATQSNWQHALQSALDKASDWSARIGLTLSATKTAFMSITKRRGRRRLLQTPICLSLNGQALSTVSTIRVLGVELDASGCASAWPAAPLPEIPPWLKAQASENRPLTRLRQSNRQVEQESVVTTIDDSLAVYVDAAIDSCVLHTSLVCPTLPETQHTCSYVTEAPFPSVLAELAAIRDGLTFMIPKVDCLSLNRLLVYTDSTQAVRELRKVISSLDIASDVHRLIYSCACPVRVLWTGQAHE</sequence>
<keyword evidence="1" id="KW-0863">Zinc-finger</keyword>
<evidence type="ECO:0000313" key="6">
    <source>
        <dbReference type="Proteomes" id="UP000821837"/>
    </source>
</evidence>
<dbReference type="GO" id="GO:0008270">
    <property type="term" value="F:zinc ion binding"/>
    <property type="evidence" value="ECO:0007669"/>
    <property type="project" value="UniProtKB-KW"/>
</dbReference>
<dbReference type="InterPro" id="IPR001878">
    <property type="entry name" value="Znf_CCHC"/>
</dbReference>
<name>A0A9D4PLI8_RHISA</name>
<feature type="compositionally biased region" description="Basic residues" evidence="3">
    <location>
        <begin position="217"/>
        <end position="228"/>
    </location>
</feature>
<evidence type="ECO:0000259" key="4">
    <source>
        <dbReference type="PROSITE" id="PS50158"/>
    </source>
</evidence>
<evidence type="ECO:0000313" key="5">
    <source>
        <dbReference type="EMBL" id="KAH7943911.1"/>
    </source>
</evidence>
<proteinExistence type="predicted"/>
<feature type="compositionally biased region" description="Polar residues" evidence="3">
    <location>
        <begin position="257"/>
        <end position="266"/>
    </location>
</feature>
<dbReference type="InterPro" id="IPR036691">
    <property type="entry name" value="Endo/exonu/phosph_ase_sf"/>
</dbReference>
<reference evidence="5" key="2">
    <citation type="submission" date="2021-09" db="EMBL/GenBank/DDBJ databases">
        <authorList>
            <person name="Jia N."/>
            <person name="Wang J."/>
            <person name="Shi W."/>
            <person name="Du L."/>
            <person name="Sun Y."/>
            <person name="Zhan W."/>
            <person name="Jiang J."/>
            <person name="Wang Q."/>
            <person name="Zhang B."/>
            <person name="Ji P."/>
            <person name="Sakyi L.B."/>
            <person name="Cui X."/>
            <person name="Yuan T."/>
            <person name="Jiang B."/>
            <person name="Yang W."/>
            <person name="Lam T.T.-Y."/>
            <person name="Chang Q."/>
            <person name="Ding S."/>
            <person name="Wang X."/>
            <person name="Zhu J."/>
            <person name="Ruan X."/>
            <person name="Zhao L."/>
            <person name="Wei J."/>
            <person name="Que T."/>
            <person name="Du C."/>
            <person name="Cheng J."/>
            <person name="Dai P."/>
            <person name="Han X."/>
            <person name="Huang E."/>
            <person name="Gao Y."/>
            <person name="Liu J."/>
            <person name="Shao H."/>
            <person name="Ye R."/>
            <person name="Li L."/>
            <person name="Wei W."/>
            <person name="Wang X."/>
            <person name="Wang C."/>
            <person name="Huo Q."/>
            <person name="Li W."/>
            <person name="Guo W."/>
            <person name="Chen H."/>
            <person name="Chen S."/>
            <person name="Zhou L."/>
            <person name="Zhou L."/>
            <person name="Ni X."/>
            <person name="Tian J."/>
            <person name="Zhou Y."/>
            <person name="Sheng Y."/>
            <person name="Liu T."/>
            <person name="Pan Y."/>
            <person name="Xia L."/>
            <person name="Li J."/>
            <person name="Zhao F."/>
            <person name="Cao W."/>
        </authorList>
    </citation>
    <scope>NUCLEOTIDE SEQUENCE</scope>
    <source>
        <strain evidence="5">Rsan-2018</strain>
        <tissue evidence="5">Larvae</tissue>
    </source>
</reference>
<gene>
    <name evidence="5" type="ORF">HPB52_012953</name>
</gene>
<feature type="region of interest" description="Disordered" evidence="3">
    <location>
        <begin position="211"/>
        <end position="266"/>
    </location>
</feature>
<organism evidence="5 6">
    <name type="scientific">Rhipicephalus sanguineus</name>
    <name type="common">Brown dog tick</name>
    <name type="synonym">Ixodes sanguineus</name>
    <dbReference type="NCBI Taxonomy" id="34632"/>
    <lineage>
        <taxon>Eukaryota</taxon>
        <taxon>Metazoa</taxon>
        <taxon>Ecdysozoa</taxon>
        <taxon>Arthropoda</taxon>
        <taxon>Chelicerata</taxon>
        <taxon>Arachnida</taxon>
        <taxon>Acari</taxon>
        <taxon>Parasitiformes</taxon>
        <taxon>Ixodida</taxon>
        <taxon>Ixodoidea</taxon>
        <taxon>Ixodidae</taxon>
        <taxon>Rhipicephalinae</taxon>
        <taxon>Rhipicephalus</taxon>
        <taxon>Rhipicephalus</taxon>
    </lineage>
</organism>
<dbReference type="InterPro" id="IPR005135">
    <property type="entry name" value="Endo/exonuclease/phosphatase"/>
</dbReference>
<comment type="caution">
    <text evidence="5">The sequence shown here is derived from an EMBL/GenBank/DDBJ whole genome shotgun (WGS) entry which is preliminary data.</text>
</comment>
<dbReference type="Gene3D" id="3.60.10.10">
    <property type="entry name" value="Endonuclease/exonuclease/phosphatase"/>
    <property type="match status" value="1"/>
</dbReference>
<keyword evidence="1" id="KW-0862">Zinc</keyword>
<evidence type="ECO:0000256" key="3">
    <source>
        <dbReference type="SAM" id="MobiDB-lite"/>
    </source>
</evidence>
<dbReference type="GO" id="GO:0003676">
    <property type="term" value="F:nucleic acid binding"/>
    <property type="evidence" value="ECO:0007669"/>
    <property type="project" value="InterPro"/>
</dbReference>
<feature type="region of interest" description="Disordered" evidence="3">
    <location>
        <begin position="1"/>
        <end position="57"/>
    </location>
</feature>
<keyword evidence="6" id="KW-1185">Reference proteome</keyword>
<feature type="coiled-coil region" evidence="2">
    <location>
        <begin position="273"/>
        <end position="300"/>
    </location>
</feature>
<dbReference type="PROSITE" id="PS50158">
    <property type="entry name" value="ZF_CCHC"/>
    <property type="match status" value="1"/>
</dbReference>
<reference evidence="5" key="1">
    <citation type="journal article" date="2020" name="Cell">
        <title>Large-Scale Comparative Analyses of Tick Genomes Elucidate Their Genetic Diversity and Vector Capacities.</title>
        <authorList>
            <consortium name="Tick Genome and Microbiome Consortium (TIGMIC)"/>
            <person name="Jia N."/>
            <person name="Wang J."/>
            <person name="Shi W."/>
            <person name="Du L."/>
            <person name="Sun Y."/>
            <person name="Zhan W."/>
            <person name="Jiang J.F."/>
            <person name="Wang Q."/>
            <person name="Zhang B."/>
            <person name="Ji P."/>
            <person name="Bell-Sakyi L."/>
            <person name="Cui X.M."/>
            <person name="Yuan T.T."/>
            <person name="Jiang B.G."/>
            <person name="Yang W.F."/>
            <person name="Lam T.T."/>
            <person name="Chang Q.C."/>
            <person name="Ding S.J."/>
            <person name="Wang X.J."/>
            <person name="Zhu J.G."/>
            <person name="Ruan X.D."/>
            <person name="Zhao L."/>
            <person name="Wei J.T."/>
            <person name="Ye R.Z."/>
            <person name="Que T.C."/>
            <person name="Du C.H."/>
            <person name="Zhou Y.H."/>
            <person name="Cheng J.X."/>
            <person name="Dai P.F."/>
            <person name="Guo W.B."/>
            <person name="Han X.H."/>
            <person name="Huang E.J."/>
            <person name="Li L.F."/>
            <person name="Wei W."/>
            <person name="Gao Y.C."/>
            <person name="Liu J.Z."/>
            <person name="Shao H.Z."/>
            <person name="Wang X."/>
            <person name="Wang C.C."/>
            <person name="Yang T.C."/>
            <person name="Huo Q.B."/>
            <person name="Li W."/>
            <person name="Chen H.Y."/>
            <person name="Chen S.E."/>
            <person name="Zhou L.G."/>
            <person name="Ni X.B."/>
            <person name="Tian J.H."/>
            <person name="Sheng Y."/>
            <person name="Liu T."/>
            <person name="Pan Y.S."/>
            <person name="Xia L.Y."/>
            <person name="Li J."/>
            <person name="Zhao F."/>
            <person name="Cao W.C."/>
        </authorList>
    </citation>
    <scope>NUCLEOTIDE SEQUENCE</scope>
    <source>
        <strain evidence="5">Rsan-2018</strain>
    </source>
</reference>
<dbReference type="EMBL" id="JABSTV010001253">
    <property type="protein sequence ID" value="KAH7943911.1"/>
    <property type="molecule type" value="Genomic_DNA"/>
</dbReference>
<dbReference type="Proteomes" id="UP000821837">
    <property type="component" value="Unassembled WGS sequence"/>
</dbReference>
<evidence type="ECO:0000256" key="1">
    <source>
        <dbReference type="PROSITE-ProRule" id="PRU00047"/>
    </source>
</evidence>
<evidence type="ECO:0000256" key="2">
    <source>
        <dbReference type="SAM" id="Coils"/>
    </source>
</evidence>
<dbReference type="Pfam" id="PF14529">
    <property type="entry name" value="Exo_endo_phos_2"/>
    <property type="match status" value="1"/>
</dbReference>
<dbReference type="SUPFAM" id="SSF56219">
    <property type="entry name" value="DNase I-like"/>
    <property type="match status" value="1"/>
</dbReference>
<keyword evidence="2" id="KW-0175">Coiled coil</keyword>
<dbReference type="GO" id="GO:0003824">
    <property type="term" value="F:catalytic activity"/>
    <property type="evidence" value="ECO:0007669"/>
    <property type="project" value="InterPro"/>
</dbReference>
<feature type="compositionally biased region" description="Low complexity" evidence="3">
    <location>
        <begin position="45"/>
        <end position="57"/>
    </location>
</feature>
<keyword evidence="1" id="KW-0479">Metal-binding</keyword>